<dbReference type="GO" id="GO:0032259">
    <property type="term" value="P:methylation"/>
    <property type="evidence" value="ECO:0007669"/>
    <property type="project" value="UniProtKB-KW"/>
</dbReference>
<dbReference type="GO" id="GO:0008168">
    <property type="term" value="F:methyltransferase activity"/>
    <property type="evidence" value="ECO:0007669"/>
    <property type="project" value="UniProtKB-KW"/>
</dbReference>
<protein>
    <submittedName>
        <fullName evidence="3">O-methyltransferase</fullName>
    </submittedName>
</protein>
<name>A0A0C1GKE3_9NEIS</name>
<dbReference type="Pfam" id="PF04072">
    <property type="entry name" value="LCM"/>
    <property type="match status" value="1"/>
</dbReference>
<dbReference type="Gene3D" id="3.40.50.150">
    <property type="entry name" value="Vaccinia Virus protein VP39"/>
    <property type="match status" value="1"/>
</dbReference>
<evidence type="ECO:0000313" key="4">
    <source>
        <dbReference type="Proteomes" id="UP000031390"/>
    </source>
</evidence>
<dbReference type="Proteomes" id="UP000031390">
    <property type="component" value="Unassembled WGS sequence"/>
</dbReference>
<dbReference type="PIRSF" id="PIRSF028177">
    <property type="entry name" value="Polyketide_synth_Omtfrase_TcmP"/>
    <property type="match status" value="1"/>
</dbReference>
<sequence>MEAAMSEKISPETVSVLSSTMLIPLWAKAVEQSRAQPLLRDDEAVRMLDKIDYDFGKFAKAKASQVGCCGRAKLLDDMTRHFIAEHPDAVVVQIGAGLDARYERLGKPRITAWYDLDLPEVIEVRRMLLPESNNHYLGASMFDEAWMNTVAAHGKPVLLVIEGVLMYFEEAQVQDFFKQVARRLPNVQLAFDTIPKVYIGQSKRHDALGKMDKPPEFRWAISGTDDIRRLISGVEIIEEAGLSSVCKPRYPWLLRLVYATAWGRCKLDMRLMRIQVPSS</sequence>
<organism evidence="3 4">
    <name type="scientific">Morococcus cerebrosus</name>
    <dbReference type="NCBI Taxonomy" id="1056807"/>
    <lineage>
        <taxon>Bacteria</taxon>
        <taxon>Pseudomonadati</taxon>
        <taxon>Pseudomonadota</taxon>
        <taxon>Betaproteobacteria</taxon>
        <taxon>Neisseriales</taxon>
        <taxon>Neisseriaceae</taxon>
        <taxon>Morococcus</taxon>
    </lineage>
</organism>
<accession>A0A0C1GKE3</accession>
<gene>
    <name evidence="3" type="ORF">MCC93_26090</name>
</gene>
<dbReference type="PANTHER" id="PTHR43619:SF2">
    <property type="entry name" value="S-ADENOSYL-L-METHIONINE-DEPENDENT METHYLTRANSFERASES SUPERFAMILY PROTEIN"/>
    <property type="match status" value="1"/>
</dbReference>
<dbReference type="InterPro" id="IPR016874">
    <property type="entry name" value="TcmP-like"/>
</dbReference>
<keyword evidence="2 3" id="KW-0808">Transferase</keyword>
<dbReference type="InterPro" id="IPR029063">
    <property type="entry name" value="SAM-dependent_MTases_sf"/>
</dbReference>
<keyword evidence="1 3" id="KW-0489">Methyltransferase</keyword>
<evidence type="ECO:0000256" key="1">
    <source>
        <dbReference type="ARBA" id="ARBA00022603"/>
    </source>
</evidence>
<dbReference type="PATRIC" id="fig|1056807.3.peg.2500"/>
<comment type="caution">
    <text evidence="3">The sequence shown here is derived from an EMBL/GenBank/DDBJ whole genome shotgun (WGS) entry which is preliminary data.</text>
</comment>
<dbReference type="InterPro" id="IPR007213">
    <property type="entry name" value="Ppm1/Ppm2/Tcmp"/>
</dbReference>
<proteinExistence type="predicted"/>
<evidence type="ECO:0000256" key="2">
    <source>
        <dbReference type="ARBA" id="ARBA00022679"/>
    </source>
</evidence>
<evidence type="ECO:0000313" key="3">
    <source>
        <dbReference type="EMBL" id="KIC05941.1"/>
    </source>
</evidence>
<reference evidence="3 4" key="1">
    <citation type="submission" date="2014-12" db="EMBL/GenBank/DDBJ databases">
        <title>Genome sequence of Morococcus cerebrosus.</title>
        <authorList>
            <person name="Shin S.-K."/>
            <person name="Yi H."/>
        </authorList>
    </citation>
    <scope>NUCLEOTIDE SEQUENCE [LARGE SCALE GENOMIC DNA]</scope>
    <source>
        <strain evidence="3 4">CIP 81.93</strain>
    </source>
</reference>
<dbReference type="AlphaFoldDB" id="A0A0C1GKE3"/>
<dbReference type="SUPFAM" id="SSF53335">
    <property type="entry name" value="S-adenosyl-L-methionine-dependent methyltransferases"/>
    <property type="match status" value="1"/>
</dbReference>
<dbReference type="PANTHER" id="PTHR43619">
    <property type="entry name" value="S-ADENOSYL-L-METHIONINE-DEPENDENT METHYLTRANSFERASE YKTD-RELATED"/>
    <property type="match status" value="1"/>
</dbReference>
<dbReference type="EMBL" id="JUFZ01000135">
    <property type="protein sequence ID" value="KIC05941.1"/>
    <property type="molecule type" value="Genomic_DNA"/>
</dbReference>